<feature type="region of interest" description="Disordered" evidence="1">
    <location>
        <begin position="1"/>
        <end position="104"/>
    </location>
</feature>
<name>A0A8S0TSZ6_OLEEU</name>
<feature type="compositionally biased region" description="Low complexity" evidence="1">
    <location>
        <begin position="63"/>
        <end position="72"/>
    </location>
</feature>
<gene>
    <name evidence="2" type="ORF">OLEA9_A105663</name>
</gene>
<comment type="caution">
    <text evidence="2">The sequence shown here is derived from an EMBL/GenBank/DDBJ whole genome shotgun (WGS) entry which is preliminary data.</text>
</comment>
<dbReference type="AlphaFoldDB" id="A0A8S0TSZ6"/>
<dbReference type="EMBL" id="CACTIH010007300">
    <property type="protein sequence ID" value="CAA3008548.1"/>
    <property type="molecule type" value="Genomic_DNA"/>
</dbReference>
<dbReference type="Gramene" id="OE9A105663T1">
    <property type="protein sequence ID" value="OE9A105663C1"/>
    <property type="gene ID" value="OE9A105663"/>
</dbReference>
<proteinExistence type="predicted"/>
<dbReference type="Proteomes" id="UP000594638">
    <property type="component" value="Unassembled WGS sequence"/>
</dbReference>
<accession>A0A8S0TSZ6</accession>
<organism evidence="2 3">
    <name type="scientific">Olea europaea subsp. europaea</name>
    <dbReference type="NCBI Taxonomy" id="158383"/>
    <lineage>
        <taxon>Eukaryota</taxon>
        <taxon>Viridiplantae</taxon>
        <taxon>Streptophyta</taxon>
        <taxon>Embryophyta</taxon>
        <taxon>Tracheophyta</taxon>
        <taxon>Spermatophyta</taxon>
        <taxon>Magnoliopsida</taxon>
        <taxon>eudicotyledons</taxon>
        <taxon>Gunneridae</taxon>
        <taxon>Pentapetalae</taxon>
        <taxon>asterids</taxon>
        <taxon>lamiids</taxon>
        <taxon>Lamiales</taxon>
        <taxon>Oleaceae</taxon>
        <taxon>Oleeae</taxon>
        <taxon>Olea</taxon>
    </lineage>
</organism>
<sequence length="104" mass="11529">MPPHLTPAETVGKTRETSPSYRHHCVDSQPPIAGKLPPKTPPNVAKLRKHQLPHSYQTPQNSTATKTAAANTLKRRHNTPRELTSNKILGKTLKNIRIPPPPQI</sequence>
<evidence type="ECO:0000256" key="1">
    <source>
        <dbReference type="SAM" id="MobiDB-lite"/>
    </source>
</evidence>
<evidence type="ECO:0000313" key="3">
    <source>
        <dbReference type="Proteomes" id="UP000594638"/>
    </source>
</evidence>
<reference evidence="2 3" key="1">
    <citation type="submission" date="2019-12" db="EMBL/GenBank/DDBJ databases">
        <authorList>
            <person name="Alioto T."/>
            <person name="Alioto T."/>
            <person name="Gomez Garrido J."/>
        </authorList>
    </citation>
    <scope>NUCLEOTIDE SEQUENCE [LARGE SCALE GENOMIC DNA]</scope>
</reference>
<protein>
    <submittedName>
        <fullName evidence="2">Uncharacterized protein</fullName>
    </submittedName>
</protein>
<evidence type="ECO:0000313" key="2">
    <source>
        <dbReference type="EMBL" id="CAA3008548.1"/>
    </source>
</evidence>
<keyword evidence="3" id="KW-1185">Reference proteome</keyword>